<proteinExistence type="predicted"/>
<dbReference type="RefSeq" id="WP_345676433.1">
    <property type="nucleotide sequence ID" value="NZ_BAABHS010000011.1"/>
</dbReference>
<dbReference type="InterPro" id="IPR007278">
    <property type="entry name" value="DUF397"/>
</dbReference>
<organism evidence="2 3">
    <name type="scientific">Yinghuangia aomiensis</name>
    <dbReference type="NCBI Taxonomy" id="676205"/>
    <lineage>
        <taxon>Bacteria</taxon>
        <taxon>Bacillati</taxon>
        <taxon>Actinomycetota</taxon>
        <taxon>Actinomycetes</taxon>
        <taxon>Kitasatosporales</taxon>
        <taxon>Streptomycetaceae</taxon>
        <taxon>Yinghuangia</taxon>
    </lineage>
</organism>
<keyword evidence="3" id="KW-1185">Reference proteome</keyword>
<comment type="caution">
    <text evidence="2">The sequence shown here is derived from an EMBL/GenBank/DDBJ whole genome shotgun (WGS) entry which is preliminary data.</text>
</comment>
<feature type="domain" description="DUF397" evidence="1">
    <location>
        <begin position="7"/>
        <end position="59"/>
    </location>
</feature>
<name>A0ABP9HCH9_9ACTN</name>
<evidence type="ECO:0000313" key="3">
    <source>
        <dbReference type="Proteomes" id="UP001500466"/>
    </source>
</evidence>
<dbReference type="Proteomes" id="UP001500466">
    <property type="component" value="Unassembled WGS sequence"/>
</dbReference>
<dbReference type="EMBL" id="BAABHS010000011">
    <property type="protein sequence ID" value="GAA4967178.1"/>
    <property type="molecule type" value="Genomic_DNA"/>
</dbReference>
<evidence type="ECO:0000259" key="1">
    <source>
        <dbReference type="Pfam" id="PF04149"/>
    </source>
</evidence>
<evidence type="ECO:0000313" key="2">
    <source>
        <dbReference type="EMBL" id="GAA4967178.1"/>
    </source>
</evidence>
<sequence length="64" mass="6828">MSADAIWFKSSHSNGDGGACLEVSPSFPAVVPVRDSKLADSPTLLFRRAEWASLIAAVKPESPR</sequence>
<accession>A0ABP9HCH9</accession>
<dbReference type="Pfam" id="PF04149">
    <property type="entry name" value="DUF397"/>
    <property type="match status" value="1"/>
</dbReference>
<protein>
    <recommendedName>
        <fullName evidence="1">DUF397 domain-containing protein</fullName>
    </recommendedName>
</protein>
<gene>
    <name evidence="2" type="ORF">GCM10023205_35010</name>
</gene>
<reference evidence="3" key="1">
    <citation type="journal article" date="2019" name="Int. J. Syst. Evol. Microbiol.">
        <title>The Global Catalogue of Microorganisms (GCM) 10K type strain sequencing project: providing services to taxonomists for standard genome sequencing and annotation.</title>
        <authorList>
            <consortium name="The Broad Institute Genomics Platform"/>
            <consortium name="The Broad Institute Genome Sequencing Center for Infectious Disease"/>
            <person name="Wu L."/>
            <person name="Ma J."/>
        </authorList>
    </citation>
    <scope>NUCLEOTIDE SEQUENCE [LARGE SCALE GENOMIC DNA]</scope>
    <source>
        <strain evidence="3">JCM 17986</strain>
    </source>
</reference>